<dbReference type="AlphaFoldDB" id="A0A6M3IYG7"/>
<dbReference type="EMBL" id="MT142482">
    <property type="protein sequence ID" value="QJA82212.1"/>
    <property type="molecule type" value="Genomic_DNA"/>
</dbReference>
<reference evidence="1" key="1">
    <citation type="submission" date="2020-03" db="EMBL/GenBank/DDBJ databases">
        <title>The deep terrestrial virosphere.</title>
        <authorList>
            <person name="Holmfeldt K."/>
            <person name="Nilsson E."/>
            <person name="Simone D."/>
            <person name="Lopez-Fernandez M."/>
            <person name="Wu X."/>
            <person name="de Brujin I."/>
            <person name="Lundin D."/>
            <person name="Andersson A."/>
            <person name="Bertilsson S."/>
            <person name="Dopson M."/>
        </authorList>
    </citation>
    <scope>NUCLEOTIDE SEQUENCE</scope>
    <source>
        <strain evidence="2">MM415A00435</strain>
        <strain evidence="1">MM415B00827</strain>
    </source>
</reference>
<sequence>MPAFGVYPVADALLDGEEISSTYEGRHLTFLESELTHEPGLAFVTKGHPVVCGSLVGIPFKTCTAATDLVAIDTEGIWIVDVFAQDAAGVSAVAGGNRLYINTTTCVVSKINSAATQIPFGIALGIVGQGLTERIAVKLHQDPNTLGQIASLVSQELDHAAFTDQAGTAIGNIDFTTGQLPARALVLGTSVNITEAFLGDTTGIIQVGVAADLDRFSLPTDQSVYAISRVAMNPATDGQDGFNAAQTVKVTITGTADWGNVTAGKCFVTIYYIPLA</sequence>
<dbReference type="Pfam" id="PF09956">
    <property type="entry name" value="Phage_cement_2"/>
    <property type="match status" value="1"/>
</dbReference>
<accession>A0A6M3IYG7</accession>
<dbReference type="EMBL" id="MT141461">
    <property type="protein sequence ID" value="QJA62067.1"/>
    <property type="molecule type" value="Genomic_DNA"/>
</dbReference>
<dbReference type="InterPro" id="IPR011231">
    <property type="entry name" value="Phage_VT1-Sakai_H0018"/>
</dbReference>
<evidence type="ECO:0000313" key="2">
    <source>
        <dbReference type="EMBL" id="QJA82212.1"/>
    </source>
</evidence>
<gene>
    <name evidence="2" type="ORF">MM415A00435_0026</name>
    <name evidence="1" type="ORF">MM415B00827_0013</name>
</gene>
<proteinExistence type="predicted"/>
<evidence type="ECO:0000313" key="1">
    <source>
        <dbReference type="EMBL" id="QJA62067.1"/>
    </source>
</evidence>
<organism evidence="1">
    <name type="scientific">viral metagenome</name>
    <dbReference type="NCBI Taxonomy" id="1070528"/>
    <lineage>
        <taxon>unclassified sequences</taxon>
        <taxon>metagenomes</taxon>
        <taxon>organismal metagenomes</taxon>
    </lineage>
</organism>
<protein>
    <submittedName>
        <fullName evidence="1">Uncharacterized protein</fullName>
    </submittedName>
</protein>
<name>A0A6M3IYG7_9ZZZZ</name>